<reference evidence="1" key="1">
    <citation type="journal article" date="2014" name="Int. J. Syst. Evol. Microbiol.">
        <title>Complete genome sequence of Corynebacterium casei LMG S-19264T (=DSM 44701T), isolated from a smear-ripened cheese.</title>
        <authorList>
            <consortium name="US DOE Joint Genome Institute (JGI-PGF)"/>
            <person name="Walter F."/>
            <person name="Albersmeier A."/>
            <person name="Kalinowski J."/>
            <person name="Ruckert C."/>
        </authorList>
    </citation>
    <scope>NUCLEOTIDE SEQUENCE</scope>
    <source>
        <strain evidence="1">CGMCC 4.7110</strain>
    </source>
</reference>
<dbReference type="AlphaFoldDB" id="A0A917XHW2"/>
<evidence type="ECO:0000313" key="1">
    <source>
        <dbReference type="EMBL" id="GGN27055.1"/>
    </source>
</evidence>
<proteinExistence type="predicted"/>
<gene>
    <name evidence="1" type="ORF">GCM10011578_062020</name>
</gene>
<organism evidence="1 2">
    <name type="scientific">Streptomyces fuscichromogenes</name>
    <dbReference type="NCBI Taxonomy" id="1324013"/>
    <lineage>
        <taxon>Bacteria</taxon>
        <taxon>Bacillati</taxon>
        <taxon>Actinomycetota</taxon>
        <taxon>Actinomycetes</taxon>
        <taxon>Kitasatosporales</taxon>
        <taxon>Streptomycetaceae</taxon>
        <taxon>Streptomyces</taxon>
    </lineage>
</organism>
<keyword evidence="2" id="KW-1185">Reference proteome</keyword>
<sequence length="135" mass="14743">MEQISPAVELRLVMGSDRFNAQDDSWLEQERELIRALSDAGVPVKHDVAGGAPGTKGLLEILVMALTSAQATRSAAECWRAWLARDDSRRIEVSRTVDGETYSVVLTASRVPERELARLLREPGGRATDEDGPAV</sequence>
<comment type="caution">
    <text evidence="1">The sequence shown here is derived from an EMBL/GenBank/DDBJ whole genome shotgun (WGS) entry which is preliminary data.</text>
</comment>
<dbReference type="RefSeq" id="WP_189266164.1">
    <property type="nucleotide sequence ID" value="NZ_BMML01000016.1"/>
</dbReference>
<dbReference type="EMBL" id="BMML01000016">
    <property type="protein sequence ID" value="GGN27055.1"/>
    <property type="molecule type" value="Genomic_DNA"/>
</dbReference>
<reference evidence="1" key="2">
    <citation type="submission" date="2020-09" db="EMBL/GenBank/DDBJ databases">
        <authorList>
            <person name="Sun Q."/>
            <person name="Zhou Y."/>
        </authorList>
    </citation>
    <scope>NUCLEOTIDE SEQUENCE</scope>
    <source>
        <strain evidence="1">CGMCC 4.7110</strain>
    </source>
</reference>
<protein>
    <submittedName>
        <fullName evidence="1">Uncharacterized protein</fullName>
    </submittedName>
</protein>
<name>A0A917XHW2_9ACTN</name>
<evidence type="ECO:0000313" key="2">
    <source>
        <dbReference type="Proteomes" id="UP000653411"/>
    </source>
</evidence>
<dbReference type="Pfam" id="PF19953">
    <property type="entry name" value="EACC1"/>
    <property type="match status" value="1"/>
</dbReference>
<dbReference type="InterPro" id="IPR045428">
    <property type="entry name" value="EACC1"/>
</dbReference>
<accession>A0A917XHW2</accession>
<dbReference type="Proteomes" id="UP000653411">
    <property type="component" value="Unassembled WGS sequence"/>
</dbReference>